<dbReference type="PROSITE" id="PS50294">
    <property type="entry name" value="WD_REPEATS_REGION"/>
    <property type="match status" value="5"/>
</dbReference>
<dbReference type="InterPro" id="IPR011029">
    <property type="entry name" value="DEATH-like_dom_sf"/>
</dbReference>
<dbReference type="Proteomes" id="UP000694565">
    <property type="component" value="Unplaced"/>
</dbReference>
<dbReference type="FunFam" id="2.130.10.10:FF:000135">
    <property type="entry name" value="Apoptotic protease-activating factor 1"/>
    <property type="match status" value="1"/>
</dbReference>
<dbReference type="GO" id="GO:0042981">
    <property type="term" value="P:regulation of apoptotic process"/>
    <property type="evidence" value="ECO:0007669"/>
    <property type="project" value="InterPro"/>
</dbReference>
<evidence type="ECO:0000256" key="2">
    <source>
        <dbReference type="ARBA" id="ARBA00022490"/>
    </source>
</evidence>
<dbReference type="GO" id="GO:0043531">
    <property type="term" value="F:ADP binding"/>
    <property type="evidence" value="ECO:0007669"/>
    <property type="project" value="InterPro"/>
</dbReference>
<dbReference type="InterPro" id="IPR041452">
    <property type="entry name" value="APAF1_C"/>
</dbReference>
<keyword evidence="12" id="KW-1185">Reference proteome</keyword>
<dbReference type="InterPro" id="IPR027417">
    <property type="entry name" value="P-loop_NTPase"/>
</dbReference>
<dbReference type="Gene3D" id="1.10.8.430">
    <property type="entry name" value="Helical domain of apoptotic protease-activating factors"/>
    <property type="match status" value="1"/>
</dbReference>
<dbReference type="SMART" id="SM00114">
    <property type="entry name" value="CARD"/>
    <property type="match status" value="1"/>
</dbReference>
<dbReference type="GeneTree" id="ENSGT00940000157710"/>
<organism evidence="11 12">
    <name type="scientific">Cyclopterus lumpus</name>
    <name type="common">Lumpsucker</name>
    <dbReference type="NCBI Taxonomy" id="8103"/>
    <lineage>
        <taxon>Eukaryota</taxon>
        <taxon>Metazoa</taxon>
        <taxon>Chordata</taxon>
        <taxon>Craniata</taxon>
        <taxon>Vertebrata</taxon>
        <taxon>Euteleostomi</taxon>
        <taxon>Actinopterygii</taxon>
        <taxon>Neopterygii</taxon>
        <taxon>Teleostei</taxon>
        <taxon>Neoteleostei</taxon>
        <taxon>Acanthomorphata</taxon>
        <taxon>Eupercaria</taxon>
        <taxon>Perciformes</taxon>
        <taxon>Cottioidei</taxon>
        <taxon>Cottales</taxon>
        <taxon>Cyclopteridae</taxon>
        <taxon>Cyclopterus</taxon>
    </lineage>
</organism>
<dbReference type="InterPro" id="IPR036388">
    <property type="entry name" value="WH-like_DNA-bd_sf"/>
</dbReference>
<keyword evidence="4" id="KW-0053">Apoptosis</keyword>
<evidence type="ECO:0000256" key="7">
    <source>
        <dbReference type="ARBA" id="ARBA00022840"/>
    </source>
</evidence>
<dbReference type="Gene3D" id="2.130.10.10">
    <property type="entry name" value="YVTN repeat-like/Quinoprotein amine dehydrogenase"/>
    <property type="match status" value="2"/>
</dbReference>
<dbReference type="SUPFAM" id="SSF52540">
    <property type="entry name" value="P-loop containing nucleoside triphosphate hydrolases"/>
    <property type="match status" value="1"/>
</dbReference>
<dbReference type="PROSITE" id="PS00678">
    <property type="entry name" value="WD_REPEATS_1"/>
    <property type="match status" value="2"/>
</dbReference>
<dbReference type="InterPro" id="IPR002182">
    <property type="entry name" value="NB-ARC"/>
</dbReference>
<dbReference type="SUPFAM" id="SSF50978">
    <property type="entry name" value="WD40 repeat-like"/>
    <property type="match status" value="2"/>
</dbReference>
<dbReference type="InterPro" id="IPR020472">
    <property type="entry name" value="WD40_PAC1"/>
</dbReference>
<evidence type="ECO:0000256" key="3">
    <source>
        <dbReference type="ARBA" id="ARBA00022574"/>
    </source>
</evidence>
<feature type="repeat" description="WD" evidence="9">
    <location>
        <begin position="859"/>
        <end position="900"/>
    </location>
</feature>
<dbReference type="PRINTS" id="PR00364">
    <property type="entry name" value="DISEASERSIST"/>
</dbReference>
<name>A0A8C3A9E1_CYCLU</name>
<dbReference type="FunFam" id="3.40.50.300:FF:000502">
    <property type="entry name" value="Apoptotic protease-activating factor 1"/>
    <property type="match status" value="1"/>
</dbReference>
<feature type="repeat" description="WD" evidence="9">
    <location>
        <begin position="1057"/>
        <end position="1098"/>
    </location>
</feature>
<dbReference type="GO" id="GO:0006915">
    <property type="term" value="P:apoptotic process"/>
    <property type="evidence" value="ECO:0007669"/>
    <property type="project" value="UniProtKB-KW"/>
</dbReference>
<keyword evidence="5" id="KW-0677">Repeat</keyword>
<dbReference type="PRINTS" id="PR00320">
    <property type="entry name" value="GPROTEINBRPT"/>
</dbReference>
<dbReference type="CDD" id="cd00200">
    <property type="entry name" value="WD40"/>
    <property type="match status" value="2"/>
</dbReference>
<gene>
    <name evidence="11" type="primary">apaf1</name>
</gene>
<dbReference type="InterPro" id="IPR015943">
    <property type="entry name" value="WD40/YVTN_repeat-like_dom_sf"/>
</dbReference>
<proteinExistence type="predicted"/>
<dbReference type="Pfam" id="PF17908">
    <property type="entry name" value="APAF1_C"/>
    <property type="match status" value="1"/>
</dbReference>
<dbReference type="GO" id="GO:0005829">
    <property type="term" value="C:cytosol"/>
    <property type="evidence" value="ECO:0007669"/>
    <property type="project" value="UniProtKB-ARBA"/>
</dbReference>
<evidence type="ECO:0000256" key="8">
    <source>
        <dbReference type="ARBA" id="ARBA00073202"/>
    </source>
</evidence>
<dbReference type="Gene3D" id="1.10.533.10">
    <property type="entry name" value="Death Domain, Fas"/>
    <property type="match status" value="1"/>
</dbReference>
<sequence>MALEEGARSCLLRSRHRLEQDIKPSYLMDHMVSDGVLTVDEEERIRTQPTRKDQAVALLELLLRKDNRAYISFYNAMVKEAYNDLANLLHRDLPRSSTSMPFYSLQAVLSEGGVPQRPVVFVSRPELVNRVREKLYRLQKEPGWVTVFGMAGSGKSVLAAEAARHHGLLEECFPGGIHWLSIGQLDKPDLLVKIQLLCFRLEQSLDSQSLHRTPNTLDEAKERLRFLMLRRYPRALLILDDIWDSTVLKAFDLHCRILLTTRNRSLTNSVSGAIYEVEVESGLDENKGMEILALYTNTKLHGLPEEARSIVRECKGSPLVVSLIGALLKEKPNRWPYYLRQLQQKQFKRIRKSSSYDYDALDQAMAASIEVLPDEHRELYKDLTVLEKDIRVPAKVLSVLWELEPEEVEDILEEFVNKSLLFVDSHNKPYLYYLHDLQLDFLVEQNRTQLESLHKKVVHQYQQHYRDGPPTSGDEDCLYWIRFLTYHMAKANLFQELYSLMFSLDWVSTKAQLMGPAFLINDYVEYGPILDKENCEVRSQFQEFLSLSGHQLEQRPFPDVVQLALSQPHTSEVYRQALLQARDQAGTGKLYFEWLNKSSVESLSRLVIHPHQGSIYSACFSQDGAKIASSGASKTLKVFKSTSGEKLAEIQAHDDEVLCCAFSPDDRLLATCSSDRKVKVWNVERAILLRVFEEEHEEQVNHCQFTNTTRSLLLATCSNDNFLNLWNLNKPSSQNTMFGHFKPVNHCCFSPDDTYVSTSSNDGTVKLFQVASANEWKTISVSDVFAESDEDVLVKCSTWTADGKRIVCAARNAALIRTNRLSTVQYCHACPTSNLLAIALSNYTVELWDLEANKKMADCSGHLSWVQRVQFSADGSQLLSCSDDQTVRLWETKKVHTSSAVCLKRDSDVLFNEDVSWETVCVCVCQTHRDWRLLAALPGHAKTVLHCRFSQDGRTLITSSEDATLRVWRWQSGECKVLQGHKEQVRRFSLLATDTRLLSWSFDGTVMVMRAHTLTHTHTHTVLSCHVSPDARHFATTSADKTAKLWHCESWQCVHTLSGHQDCVRSCRFSWDNRRLATGDDNGEIRLWSAEDGSLLRICSRDGKDGMDSLHGGWVTDLHFSPDDSLLVSIGGYIKWWDVGKGEALQTFFPTGTALKRIHVSADFSTFVTIDSIGILYILQRVL</sequence>
<feature type="repeat" description="WD" evidence="9">
    <location>
        <begin position="693"/>
        <end position="736"/>
    </location>
</feature>
<feature type="domain" description="CARD" evidence="10">
    <location>
        <begin position="3"/>
        <end position="92"/>
    </location>
</feature>
<dbReference type="GO" id="GO:0005524">
    <property type="term" value="F:ATP binding"/>
    <property type="evidence" value="ECO:0007669"/>
    <property type="project" value="UniProtKB-KW"/>
</dbReference>
<dbReference type="InterPro" id="IPR036322">
    <property type="entry name" value="WD40_repeat_dom_sf"/>
</dbReference>
<dbReference type="Pfam" id="PF00619">
    <property type="entry name" value="CARD"/>
    <property type="match status" value="1"/>
</dbReference>
<feature type="repeat" description="WD" evidence="9">
    <location>
        <begin position="1015"/>
        <end position="1056"/>
    </location>
</feature>
<keyword evidence="3 9" id="KW-0853">WD repeat</keyword>
<evidence type="ECO:0000256" key="1">
    <source>
        <dbReference type="ARBA" id="ARBA00004496"/>
    </source>
</evidence>
<dbReference type="PANTHER" id="PTHR22845:SF5">
    <property type="entry name" value="APOPTOTIC PROTEASE-ACTIVATING FACTOR 1"/>
    <property type="match status" value="1"/>
</dbReference>
<dbReference type="SUPFAM" id="SSF47986">
    <property type="entry name" value="DEATH domain"/>
    <property type="match status" value="1"/>
</dbReference>
<dbReference type="Pfam" id="PF00400">
    <property type="entry name" value="WD40"/>
    <property type="match status" value="8"/>
</dbReference>
<evidence type="ECO:0000256" key="9">
    <source>
        <dbReference type="PROSITE-ProRule" id="PRU00221"/>
    </source>
</evidence>
<accession>A0A8C3A9E1</accession>
<dbReference type="InterPro" id="IPR048975">
    <property type="entry name" value="WHD_APAF1"/>
</dbReference>
<dbReference type="Gene3D" id="1.10.10.10">
    <property type="entry name" value="Winged helix-like DNA-binding domain superfamily/Winged helix DNA-binding domain"/>
    <property type="match status" value="1"/>
</dbReference>
<dbReference type="Gene3D" id="1.25.40.370">
    <property type="match status" value="1"/>
</dbReference>
<keyword evidence="7" id="KW-0067">ATP-binding</keyword>
<dbReference type="Pfam" id="PF21296">
    <property type="entry name" value="WHD_APAF1"/>
    <property type="match status" value="1"/>
</dbReference>
<evidence type="ECO:0000256" key="5">
    <source>
        <dbReference type="ARBA" id="ARBA00022737"/>
    </source>
</evidence>
<feature type="repeat" description="WD" evidence="9">
    <location>
        <begin position="937"/>
        <end position="978"/>
    </location>
</feature>
<dbReference type="InterPro" id="IPR001680">
    <property type="entry name" value="WD40_rpt"/>
</dbReference>
<dbReference type="InterPro" id="IPR042197">
    <property type="entry name" value="Apaf_helical"/>
</dbReference>
<dbReference type="PROSITE" id="PS50209">
    <property type="entry name" value="CARD"/>
    <property type="match status" value="1"/>
</dbReference>
<dbReference type="PROSITE" id="PS50082">
    <property type="entry name" value="WD_REPEATS_2"/>
    <property type="match status" value="8"/>
</dbReference>
<evidence type="ECO:0000256" key="4">
    <source>
        <dbReference type="ARBA" id="ARBA00022703"/>
    </source>
</evidence>
<comment type="subcellular location">
    <subcellularLocation>
        <location evidence="1">Cytoplasm</location>
    </subcellularLocation>
</comment>
<protein>
    <recommendedName>
        <fullName evidence="8">Apoptotic protease-activating factor 1</fullName>
    </recommendedName>
</protein>
<dbReference type="FunFam" id="1.25.40.370:FF:000001">
    <property type="entry name" value="Apoptotic protease-activating factor 1"/>
    <property type="match status" value="1"/>
</dbReference>
<evidence type="ECO:0000313" key="12">
    <source>
        <dbReference type="Proteomes" id="UP000694565"/>
    </source>
</evidence>
<dbReference type="Gene3D" id="3.40.50.300">
    <property type="entry name" value="P-loop containing nucleotide triphosphate hydrolases"/>
    <property type="match status" value="1"/>
</dbReference>
<reference evidence="11" key="2">
    <citation type="submission" date="2025-09" db="UniProtKB">
        <authorList>
            <consortium name="Ensembl"/>
        </authorList>
    </citation>
    <scope>IDENTIFICATION</scope>
</reference>
<dbReference type="Ensembl" id="ENSCLMT00005039617.1">
    <property type="protein sequence ID" value="ENSCLMP00005038145.1"/>
    <property type="gene ID" value="ENSCLMG00005016672.1"/>
</dbReference>
<dbReference type="InterPro" id="IPR019775">
    <property type="entry name" value="WD40_repeat_CS"/>
</dbReference>
<feature type="repeat" description="WD" evidence="9">
    <location>
        <begin position="737"/>
        <end position="778"/>
    </location>
</feature>
<dbReference type="FunFam" id="1.10.533.10:FF:000081">
    <property type="entry name" value="Apoptotic protease-activating factor 1"/>
    <property type="match status" value="1"/>
</dbReference>
<reference evidence="11" key="1">
    <citation type="submission" date="2025-08" db="UniProtKB">
        <authorList>
            <consortium name="Ensembl"/>
        </authorList>
    </citation>
    <scope>IDENTIFICATION</scope>
</reference>
<feature type="repeat" description="WD" evidence="9">
    <location>
        <begin position="608"/>
        <end position="649"/>
    </location>
</feature>
<keyword evidence="6" id="KW-0547">Nucleotide-binding</keyword>
<dbReference type="SMART" id="SM00320">
    <property type="entry name" value="WD40"/>
    <property type="match status" value="11"/>
</dbReference>
<dbReference type="PANTHER" id="PTHR22845">
    <property type="entry name" value="APOPTOTIC PROTEASE-ACTIVATING FACTOR 1"/>
    <property type="match status" value="1"/>
</dbReference>
<keyword evidence="2" id="KW-0963">Cytoplasm</keyword>
<dbReference type="InterPro" id="IPR001315">
    <property type="entry name" value="CARD"/>
</dbReference>
<dbReference type="AlphaFoldDB" id="A0A8C3A9E1"/>
<dbReference type="Pfam" id="PF00931">
    <property type="entry name" value="NB-ARC"/>
    <property type="match status" value="1"/>
</dbReference>
<evidence type="ECO:0000313" key="11">
    <source>
        <dbReference type="Ensembl" id="ENSCLMP00005038145.1"/>
    </source>
</evidence>
<feature type="repeat" description="WD" evidence="9">
    <location>
        <begin position="650"/>
        <end position="691"/>
    </location>
</feature>
<evidence type="ECO:0000259" key="10">
    <source>
        <dbReference type="PROSITE" id="PS50209"/>
    </source>
</evidence>
<dbReference type="FunFam" id="1.10.8.430:FF:000001">
    <property type="entry name" value="Apoptotic protease-activating factor 1"/>
    <property type="match status" value="1"/>
</dbReference>
<evidence type="ECO:0000256" key="6">
    <source>
        <dbReference type="ARBA" id="ARBA00022741"/>
    </source>
</evidence>